<keyword evidence="1" id="KW-1133">Transmembrane helix</keyword>
<dbReference type="PANTHER" id="PTHR34989:SF1">
    <property type="entry name" value="PROTEIN HDED"/>
    <property type="match status" value="1"/>
</dbReference>
<feature type="transmembrane region" description="Helical" evidence="1">
    <location>
        <begin position="74"/>
        <end position="93"/>
    </location>
</feature>
<dbReference type="InterPro" id="IPR005325">
    <property type="entry name" value="DUF308_memb"/>
</dbReference>
<gene>
    <name evidence="2" type="ORF">OG563_44815</name>
</gene>
<accession>A0ABZ1YW41</accession>
<name>A0ABZ1YW41_9NOCA</name>
<sequence>MPENESAGLGGSLADGVRPAVLVAGIGSVVLGVLIAVWPDKTERMAELLFGLYLLLSGAMQLIIAIGARFGAALRMFVFFSGVASLALAVMALHSADSILLLAVWIGLGWAVRGIVQATVAVWADELPEGGWQEIFGLLTMMVGFIMIALPFDSLDVLGVAAGGCAIVIGMLEILTVARGRGAVDPVAAARRIPAAPN</sequence>
<dbReference type="RefSeq" id="WP_329409690.1">
    <property type="nucleotide sequence ID" value="NZ_CP109441.1"/>
</dbReference>
<organism evidence="2 3">
    <name type="scientific">Nocardia vinacea</name>
    <dbReference type="NCBI Taxonomy" id="96468"/>
    <lineage>
        <taxon>Bacteria</taxon>
        <taxon>Bacillati</taxon>
        <taxon>Actinomycetota</taxon>
        <taxon>Actinomycetes</taxon>
        <taxon>Mycobacteriales</taxon>
        <taxon>Nocardiaceae</taxon>
        <taxon>Nocardia</taxon>
    </lineage>
</organism>
<evidence type="ECO:0000313" key="2">
    <source>
        <dbReference type="EMBL" id="WUV46115.1"/>
    </source>
</evidence>
<dbReference type="InterPro" id="IPR052712">
    <property type="entry name" value="Acid_resist_chaperone_HdeD"/>
</dbReference>
<dbReference type="PANTHER" id="PTHR34989">
    <property type="entry name" value="PROTEIN HDED"/>
    <property type="match status" value="1"/>
</dbReference>
<dbReference type="Proteomes" id="UP001432062">
    <property type="component" value="Chromosome"/>
</dbReference>
<keyword evidence="3" id="KW-1185">Reference proteome</keyword>
<proteinExistence type="predicted"/>
<dbReference type="Pfam" id="PF03729">
    <property type="entry name" value="DUF308"/>
    <property type="match status" value="2"/>
</dbReference>
<reference evidence="2" key="1">
    <citation type="submission" date="2022-10" db="EMBL/GenBank/DDBJ databases">
        <title>The complete genomes of actinobacterial strains from the NBC collection.</title>
        <authorList>
            <person name="Joergensen T.S."/>
            <person name="Alvarez Arevalo M."/>
            <person name="Sterndorff E.B."/>
            <person name="Faurdal D."/>
            <person name="Vuksanovic O."/>
            <person name="Mourched A.-S."/>
            <person name="Charusanti P."/>
            <person name="Shaw S."/>
            <person name="Blin K."/>
            <person name="Weber T."/>
        </authorList>
    </citation>
    <scope>NUCLEOTIDE SEQUENCE</scope>
    <source>
        <strain evidence="2">NBC_01482</strain>
    </source>
</reference>
<keyword evidence="1" id="KW-0812">Transmembrane</keyword>
<protein>
    <submittedName>
        <fullName evidence="2">DUF308 domain-containing protein</fullName>
    </submittedName>
</protein>
<feature type="transmembrane region" description="Helical" evidence="1">
    <location>
        <begin position="130"/>
        <end position="150"/>
    </location>
</feature>
<feature type="transmembrane region" description="Helical" evidence="1">
    <location>
        <begin position="20"/>
        <end position="38"/>
    </location>
</feature>
<feature type="transmembrane region" description="Helical" evidence="1">
    <location>
        <begin position="100"/>
        <end position="124"/>
    </location>
</feature>
<feature type="transmembrane region" description="Helical" evidence="1">
    <location>
        <begin position="50"/>
        <end position="68"/>
    </location>
</feature>
<keyword evidence="1" id="KW-0472">Membrane</keyword>
<evidence type="ECO:0000256" key="1">
    <source>
        <dbReference type="SAM" id="Phobius"/>
    </source>
</evidence>
<feature type="transmembrane region" description="Helical" evidence="1">
    <location>
        <begin position="157"/>
        <end position="178"/>
    </location>
</feature>
<dbReference type="EMBL" id="CP109441">
    <property type="protein sequence ID" value="WUV46115.1"/>
    <property type="molecule type" value="Genomic_DNA"/>
</dbReference>
<evidence type="ECO:0000313" key="3">
    <source>
        <dbReference type="Proteomes" id="UP001432062"/>
    </source>
</evidence>